<dbReference type="Pfam" id="PF24883">
    <property type="entry name" value="NPHP3_N"/>
    <property type="match status" value="1"/>
</dbReference>
<comment type="caution">
    <text evidence="3">The sequence shown here is derived from an EMBL/GenBank/DDBJ whole genome shotgun (WGS) entry which is preliminary data.</text>
</comment>
<evidence type="ECO:0000259" key="2">
    <source>
        <dbReference type="Pfam" id="PF24883"/>
    </source>
</evidence>
<dbReference type="InterPro" id="IPR027417">
    <property type="entry name" value="P-loop_NTPase"/>
</dbReference>
<keyword evidence="1" id="KW-0677">Repeat</keyword>
<feature type="domain" description="Nephrocystin 3-like N-terminal" evidence="2">
    <location>
        <begin position="120"/>
        <end position="262"/>
    </location>
</feature>
<dbReference type="EMBL" id="WNKQ01000010">
    <property type="protein sequence ID" value="KAF5849032.1"/>
    <property type="molecule type" value="Genomic_DNA"/>
</dbReference>
<dbReference type="Proteomes" id="UP000624244">
    <property type="component" value="Unassembled WGS sequence"/>
</dbReference>
<gene>
    <name evidence="3" type="ORF">GGP41_010043</name>
</gene>
<reference evidence="3" key="1">
    <citation type="submission" date="2019-11" db="EMBL/GenBank/DDBJ databases">
        <title>Bipolaris sorokiniana Genome sequencing.</title>
        <authorList>
            <person name="Wang H."/>
        </authorList>
    </citation>
    <scope>NUCLEOTIDE SEQUENCE</scope>
</reference>
<evidence type="ECO:0000313" key="4">
    <source>
        <dbReference type="Proteomes" id="UP000624244"/>
    </source>
</evidence>
<sequence>PPNDQNLYTLGSIKEHNIIIAYLPKDNGLRPLSGAAIRARANIEYIYPAIKITRQACYLVQTFWSHGRPVAAVYAKELLEHIQLSDVDGECLIKDILSDEKKTLRSYVISLRRSTTALDKILGSVKYQDWLRTEKQTLFYSSISGAGKTILTSIIIHDLTTRFSKDLSFGNVEDLLISLLKQLAESQPSSLESIKDLYSRHKTKRTRPSLEEISKILHSVVANYSRVFIVVDALDEYKASNGCWTRFLSTISSLQANIFATSWINSDIAKMFDKAAPLEIRARDEDVEVYLDKKMKLRQSDILNDATSDMIKREGIRFLLAELRINSLITLPTKGNIKEALRNLAKGIEGLETIYDLAMERIEN</sequence>
<dbReference type="AlphaFoldDB" id="A0A8H6DV34"/>
<dbReference type="PANTHER" id="PTHR10039:SF15">
    <property type="entry name" value="NACHT DOMAIN-CONTAINING PROTEIN"/>
    <property type="match status" value="1"/>
</dbReference>
<evidence type="ECO:0000313" key="3">
    <source>
        <dbReference type="EMBL" id="KAF5849032.1"/>
    </source>
</evidence>
<dbReference type="Gene3D" id="3.40.50.300">
    <property type="entry name" value="P-loop containing nucleotide triphosphate hydrolases"/>
    <property type="match status" value="1"/>
</dbReference>
<accession>A0A8H6DV34</accession>
<dbReference type="PANTHER" id="PTHR10039">
    <property type="entry name" value="AMELOGENIN"/>
    <property type="match status" value="1"/>
</dbReference>
<proteinExistence type="predicted"/>
<dbReference type="InterPro" id="IPR056884">
    <property type="entry name" value="NPHP3-like_N"/>
</dbReference>
<organism evidence="3 4">
    <name type="scientific">Cochliobolus sativus</name>
    <name type="common">Common root rot and spot blotch fungus</name>
    <name type="synonym">Bipolaris sorokiniana</name>
    <dbReference type="NCBI Taxonomy" id="45130"/>
    <lineage>
        <taxon>Eukaryota</taxon>
        <taxon>Fungi</taxon>
        <taxon>Dikarya</taxon>
        <taxon>Ascomycota</taxon>
        <taxon>Pezizomycotina</taxon>
        <taxon>Dothideomycetes</taxon>
        <taxon>Pleosporomycetidae</taxon>
        <taxon>Pleosporales</taxon>
        <taxon>Pleosporineae</taxon>
        <taxon>Pleosporaceae</taxon>
        <taxon>Bipolaris</taxon>
    </lineage>
</organism>
<feature type="non-terminal residue" evidence="3">
    <location>
        <position position="1"/>
    </location>
</feature>
<name>A0A8H6DV34_COCSA</name>
<protein>
    <recommendedName>
        <fullName evidence="2">Nephrocystin 3-like N-terminal domain-containing protein</fullName>
    </recommendedName>
</protein>
<evidence type="ECO:0000256" key="1">
    <source>
        <dbReference type="ARBA" id="ARBA00022737"/>
    </source>
</evidence>